<sequence>MPKRHVGYRKGWYVRRKRIMLSRLRRCHLQTLPTEIQVQQFVQQANQIAKTTENPPVSLMFLIVNLACSITLSSFPGAHANVFLSWAQSYADFHNTSDCWVCSAMPLSVGSLPWWVMPVTKHEFHAICELLLQQREKYGGLYSQNVSALAWCSIKVMHSEFFFDLNATEKEAIDLYHKAPPQAKQLDADISGRLTGQFYQIWDQYMWITPETGQLANPADICWEQREQPCGFNEKTLSRKDWKYLGFLSQRFCKWTIDVTFTCKKPFVWPGSDWNNPGYRWVAPNGTKWICGTNVWPWLPCGWVGRCTLGFVIAPGRIVKSVQGVPANMPNLHARWTRSAFKWYDYLAAIFVPSLGTVDIMTKVNALTNFTQKALIDVKHAVEEINDEQKLMRKAVLQNRMALDILTAAQGGTCAIIKVECCVFIPDLSANISQAVDDMQEQIKNMDAPTPFLPAQWFDWFKSDWWKHALVIVIVILILICVAPCILSCLSECLTQRLLAFSRIHRPPPYST</sequence>
<feature type="transmembrane region" description="Helical" evidence="1">
    <location>
        <begin position="465"/>
        <end position="490"/>
    </location>
</feature>
<accession>A0ABM5CXP2</accession>
<proteinExistence type="predicted"/>
<dbReference type="Pfam" id="PF00429">
    <property type="entry name" value="TLV_coat"/>
    <property type="match status" value="1"/>
</dbReference>
<reference evidence="3" key="1">
    <citation type="submission" date="2025-08" db="UniProtKB">
        <authorList>
            <consortium name="RefSeq"/>
        </authorList>
    </citation>
    <scope>IDENTIFICATION</scope>
</reference>
<dbReference type="SUPFAM" id="SSF58069">
    <property type="entry name" value="Virus ectodomain"/>
    <property type="match status" value="1"/>
</dbReference>
<gene>
    <name evidence="3" type="primary">LOC140693498</name>
</gene>
<dbReference type="RefSeq" id="XP_072813421.1">
    <property type="nucleotide sequence ID" value="XM_072957320.1"/>
</dbReference>
<dbReference type="PANTHER" id="PTHR10424">
    <property type="entry name" value="VIRAL ENVELOPE PROTEIN"/>
    <property type="match status" value="1"/>
</dbReference>
<dbReference type="GeneID" id="140693498"/>
<dbReference type="Proteomes" id="UP001652581">
    <property type="component" value="Unplaced"/>
</dbReference>
<protein>
    <submittedName>
        <fullName evidence="3">Endogenous retrovirus group PABLB member 1 Env polyprotein-like</fullName>
    </submittedName>
</protein>
<evidence type="ECO:0000313" key="3">
    <source>
        <dbReference type="RefSeq" id="XP_072813421.1"/>
    </source>
</evidence>
<keyword evidence="1" id="KW-0472">Membrane</keyword>
<evidence type="ECO:0000256" key="1">
    <source>
        <dbReference type="SAM" id="Phobius"/>
    </source>
</evidence>
<evidence type="ECO:0000313" key="2">
    <source>
        <dbReference type="Proteomes" id="UP001652581"/>
    </source>
</evidence>
<keyword evidence="1" id="KW-0812">Transmembrane</keyword>
<keyword evidence="2" id="KW-1185">Reference proteome</keyword>
<organism evidence="2 3">
    <name type="scientific">Vicugna pacos</name>
    <name type="common">Alpaca</name>
    <name type="synonym">Lama pacos</name>
    <dbReference type="NCBI Taxonomy" id="30538"/>
    <lineage>
        <taxon>Eukaryota</taxon>
        <taxon>Metazoa</taxon>
        <taxon>Chordata</taxon>
        <taxon>Craniata</taxon>
        <taxon>Vertebrata</taxon>
        <taxon>Euteleostomi</taxon>
        <taxon>Mammalia</taxon>
        <taxon>Eutheria</taxon>
        <taxon>Laurasiatheria</taxon>
        <taxon>Artiodactyla</taxon>
        <taxon>Tylopoda</taxon>
        <taxon>Camelidae</taxon>
        <taxon>Vicugna</taxon>
    </lineage>
</organism>
<keyword evidence="1" id="KW-1133">Transmembrane helix</keyword>
<dbReference type="Gene3D" id="1.10.287.210">
    <property type="match status" value="1"/>
</dbReference>
<dbReference type="InterPro" id="IPR018154">
    <property type="entry name" value="TLV/ENV_coat_polyprotein"/>
</dbReference>
<name>A0ABM5CXP2_VICPA</name>
<dbReference type="PANTHER" id="PTHR10424:SF8">
    <property type="entry name" value="ENDOGENOUS RETROVIRUS GROUP PABLB MEMBER 1 ENV POLYPROTEIN"/>
    <property type="match status" value="1"/>
</dbReference>